<feature type="transmembrane region" description="Helical" evidence="7">
    <location>
        <begin position="339"/>
        <end position="361"/>
    </location>
</feature>
<organism evidence="8 9">
    <name type="scientific">Globicatella sulfidifaciens DSM 15739</name>
    <dbReference type="NCBI Taxonomy" id="1121925"/>
    <lineage>
        <taxon>Bacteria</taxon>
        <taxon>Bacillati</taxon>
        <taxon>Bacillota</taxon>
        <taxon>Bacilli</taxon>
        <taxon>Lactobacillales</taxon>
        <taxon>Aerococcaceae</taxon>
        <taxon>Globicatella</taxon>
    </lineage>
</organism>
<evidence type="ECO:0000256" key="4">
    <source>
        <dbReference type="ARBA" id="ARBA00022692"/>
    </source>
</evidence>
<keyword evidence="9" id="KW-1185">Reference proteome</keyword>
<gene>
    <name evidence="8" type="ORF">SAMN02746011_01405</name>
</gene>
<evidence type="ECO:0000313" key="9">
    <source>
        <dbReference type="Proteomes" id="UP000189941"/>
    </source>
</evidence>
<dbReference type="SUPFAM" id="SSF103473">
    <property type="entry name" value="MFS general substrate transporter"/>
    <property type="match status" value="1"/>
</dbReference>
<evidence type="ECO:0000256" key="7">
    <source>
        <dbReference type="SAM" id="Phobius"/>
    </source>
</evidence>
<dbReference type="RefSeq" id="WP_159443886.1">
    <property type="nucleotide sequence ID" value="NZ_FUWO01000011.1"/>
</dbReference>
<feature type="transmembrane region" description="Helical" evidence="7">
    <location>
        <begin position="12"/>
        <end position="31"/>
    </location>
</feature>
<keyword evidence="3" id="KW-0813">Transport</keyword>
<dbReference type="Gene3D" id="1.20.1250.20">
    <property type="entry name" value="MFS general substrate transporter like domains"/>
    <property type="match status" value="2"/>
</dbReference>
<evidence type="ECO:0000256" key="5">
    <source>
        <dbReference type="ARBA" id="ARBA00022989"/>
    </source>
</evidence>
<dbReference type="PANTHER" id="PTHR23514">
    <property type="entry name" value="BYPASS OF STOP CODON PROTEIN 6"/>
    <property type="match status" value="1"/>
</dbReference>
<evidence type="ECO:0000256" key="2">
    <source>
        <dbReference type="ARBA" id="ARBA00008335"/>
    </source>
</evidence>
<dbReference type="STRING" id="1121925.SAMN02746011_01405"/>
<comment type="similarity">
    <text evidence="2">Belongs to the major facilitator superfamily.</text>
</comment>
<feature type="transmembrane region" description="Helical" evidence="7">
    <location>
        <begin position="213"/>
        <end position="232"/>
    </location>
</feature>
<feature type="transmembrane region" description="Helical" evidence="7">
    <location>
        <begin position="43"/>
        <end position="62"/>
    </location>
</feature>
<dbReference type="GO" id="GO:0022857">
    <property type="term" value="F:transmembrane transporter activity"/>
    <property type="evidence" value="ECO:0007669"/>
    <property type="project" value="InterPro"/>
</dbReference>
<reference evidence="9" key="1">
    <citation type="submission" date="2017-02" db="EMBL/GenBank/DDBJ databases">
        <authorList>
            <person name="Varghese N."/>
            <person name="Submissions S."/>
        </authorList>
    </citation>
    <scope>NUCLEOTIDE SEQUENCE [LARGE SCALE GENOMIC DNA]</scope>
    <source>
        <strain evidence="9">DSM 15739</strain>
    </source>
</reference>
<feature type="transmembrane region" description="Helical" evidence="7">
    <location>
        <begin position="281"/>
        <end position="304"/>
    </location>
</feature>
<evidence type="ECO:0000256" key="1">
    <source>
        <dbReference type="ARBA" id="ARBA00004651"/>
    </source>
</evidence>
<evidence type="ECO:0000313" key="8">
    <source>
        <dbReference type="EMBL" id="SJZ64987.1"/>
    </source>
</evidence>
<keyword evidence="5 7" id="KW-1133">Transmembrane helix</keyword>
<feature type="transmembrane region" description="Helical" evidence="7">
    <location>
        <begin position="102"/>
        <end position="123"/>
    </location>
</feature>
<dbReference type="InterPro" id="IPR011701">
    <property type="entry name" value="MFS"/>
</dbReference>
<dbReference type="AlphaFoldDB" id="A0A1T4MDQ3"/>
<dbReference type="Pfam" id="PF07690">
    <property type="entry name" value="MFS_1"/>
    <property type="match status" value="1"/>
</dbReference>
<dbReference type="GO" id="GO:0005886">
    <property type="term" value="C:plasma membrane"/>
    <property type="evidence" value="ECO:0007669"/>
    <property type="project" value="UniProtKB-SubCell"/>
</dbReference>
<feature type="transmembrane region" description="Helical" evidence="7">
    <location>
        <begin position="169"/>
        <end position="192"/>
    </location>
</feature>
<feature type="transmembrane region" description="Helical" evidence="7">
    <location>
        <begin position="74"/>
        <end position="96"/>
    </location>
</feature>
<protein>
    <submittedName>
        <fullName evidence="8">Fucose permease</fullName>
    </submittedName>
</protein>
<evidence type="ECO:0000256" key="6">
    <source>
        <dbReference type="ARBA" id="ARBA00023136"/>
    </source>
</evidence>
<sequence>MSKLTYRHTIIACFMAYVVQSMVINYVPLLFVQFQNEFSVDLVQITALVSLNFLVQLMADALSIPIIKRIGYRWVAILAHLLAVLGFAAMALLPNMISSNPYIGLVIATALYSAGGGLIEVVSNPILEEIPTDNNERMMSLMHSFYSWGFVAVTIIAMSYFYFVGIEQWRVLTFFWCIIPLLNMILFIFVPLPTIIEGTAEGGSMMGLLTNQAFWIFSVMMFCAGASEMALSQWLSLYMEKTVGFSKAVGDLAGPLSFAVMMGLFRIYFGLGKHNLSILKFIMISLITLTMSILVMSIFNWPWISLLGSALYGGAVGILWPGTYSLAGKGLTGGPIMFGMLALIGDLGCTVGPGLIGQVAAWSGGNLRVGIFSSIIFPLIFLWMIYLTKKKSLFEGKNEAAVIKE</sequence>
<dbReference type="EMBL" id="FUWO01000011">
    <property type="protein sequence ID" value="SJZ64987.1"/>
    <property type="molecule type" value="Genomic_DNA"/>
</dbReference>
<dbReference type="InterPro" id="IPR051788">
    <property type="entry name" value="MFS_Transporter"/>
</dbReference>
<dbReference type="InterPro" id="IPR036259">
    <property type="entry name" value="MFS_trans_sf"/>
</dbReference>
<evidence type="ECO:0000256" key="3">
    <source>
        <dbReference type="ARBA" id="ARBA00022448"/>
    </source>
</evidence>
<dbReference type="OrthoDB" id="9769325at2"/>
<feature type="transmembrane region" description="Helical" evidence="7">
    <location>
        <begin position="367"/>
        <end position="387"/>
    </location>
</feature>
<keyword evidence="6 7" id="KW-0472">Membrane</keyword>
<keyword evidence="4 7" id="KW-0812">Transmembrane</keyword>
<feature type="transmembrane region" description="Helical" evidence="7">
    <location>
        <begin position="252"/>
        <end position="269"/>
    </location>
</feature>
<accession>A0A1T4MDQ3</accession>
<comment type="subcellular location">
    <subcellularLocation>
        <location evidence="1">Cell membrane</location>
        <topology evidence="1">Multi-pass membrane protein</topology>
    </subcellularLocation>
</comment>
<dbReference type="Proteomes" id="UP000189941">
    <property type="component" value="Unassembled WGS sequence"/>
</dbReference>
<name>A0A1T4MDQ3_9LACT</name>
<feature type="transmembrane region" description="Helical" evidence="7">
    <location>
        <begin position="144"/>
        <end position="163"/>
    </location>
</feature>
<dbReference type="PANTHER" id="PTHR23514:SF3">
    <property type="entry name" value="BYPASS OF STOP CODON PROTEIN 6"/>
    <property type="match status" value="1"/>
</dbReference>
<feature type="transmembrane region" description="Helical" evidence="7">
    <location>
        <begin position="310"/>
        <end position="327"/>
    </location>
</feature>
<proteinExistence type="inferred from homology"/>